<dbReference type="Proteomes" id="UP000599437">
    <property type="component" value="Unassembled WGS sequence"/>
</dbReference>
<evidence type="ECO:0000313" key="1">
    <source>
        <dbReference type="EMBL" id="GHB26146.1"/>
    </source>
</evidence>
<sequence>MRRWPICLSGGEIGFIREAGRWVVGEVSNQSTGYCPDISSWPVVAQALDRAGLMRPSSSTRAVVFRRCPECQERNIVREDDFVCVFCDSELLTAWNVDCAD</sequence>
<evidence type="ECO:0000313" key="2">
    <source>
        <dbReference type="Proteomes" id="UP000599437"/>
    </source>
</evidence>
<accession>A0ABQ3E7W6</accession>
<reference evidence="2" key="1">
    <citation type="journal article" date="2019" name="Int. J. Syst. Evol. Microbiol.">
        <title>The Global Catalogue of Microorganisms (GCM) 10K type strain sequencing project: providing services to taxonomists for standard genome sequencing and annotation.</title>
        <authorList>
            <consortium name="The Broad Institute Genomics Platform"/>
            <consortium name="The Broad Institute Genome Sequencing Center for Infectious Disease"/>
            <person name="Wu L."/>
            <person name="Ma J."/>
        </authorList>
    </citation>
    <scope>NUCLEOTIDE SEQUENCE [LARGE SCALE GENOMIC DNA]</scope>
    <source>
        <strain evidence="2">JCM 4737</strain>
    </source>
</reference>
<keyword evidence="2" id="KW-1185">Reference proteome</keyword>
<dbReference type="EMBL" id="BMVO01000027">
    <property type="protein sequence ID" value="GHB26146.1"/>
    <property type="molecule type" value="Genomic_DNA"/>
</dbReference>
<protein>
    <submittedName>
        <fullName evidence="1">Uncharacterized protein</fullName>
    </submittedName>
</protein>
<gene>
    <name evidence="1" type="ORF">GCM10010346_57260</name>
</gene>
<name>A0ABQ3E7W6_9ACTN</name>
<proteinExistence type="predicted"/>
<organism evidence="1 2">
    <name type="scientific">Streptomyces chryseus</name>
    <dbReference type="NCBI Taxonomy" id="68186"/>
    <lineage>
        <taxon>Bacteria</taxon>
        <taxon>Bacillati</taxon>
        <taxon>Actinomycetota</taxon>
        <taxon>Actinomycetes</taxon>
        <taxon>Kitasatosporales</taxon>
        <taxon>Streptomycetaceae</taxon>
        <taxon>Streptomyces</taxon>
    </lineage>
</organism>
<comment type="caution">
    <text evidence="1">The sequence shown here is derived from an EMBL/GenBank/DDBJ whole genome shotgun (WGS) entry which is preliminary data.</text>
</comment>